<dbReference type="GO" id="GO:0003677">
    <property type="term" value="F:DNA binding"/>
    <property type="evidence" value="ECO:0007669"/>
    <property type="project" value="UniProtKB-KW"/>
</dbReference>
<dbReference type="PANTHER" id="PTHR43133:SF50">
    <property type="entry name" value="ECF RNA POLYMERASE SIGMA FACTOR SIGM"/>
    <property type="match status" value="1"/>
</dbReference>
<dbReference type="InterPro" id="IPR036388">
    <property type="entry name" value="WH-like_DNA-bd_sf"/>
</dbReference>
<dbReference type="InterPro" id="IPR013249">
    <property type="entry name" value="RNA_pol_sigma70_r4_t2"/>
</dbReference>
<comment type="similarity">
    <text evidence="1">Belongs to the sigma-70 factor family. ECF subfamily.</text>
</comment>
<comment type="caution">
    <text evidence="8">The sequence shown here is derived from an EMBL/GenBank/DDBJ whole genome shotgun (WGS) entry which is preliminary data.</text>
</comment>
<evidence type="ECO:0000259" key="7">
    <source>
        <dbReference type="Pfam" id="PF08281"/>
    </source>
</evidence>
<evidence type="ECO:0000256" key="1">
    <source>
        <dbReference type="ARBA" id="ARBA00010641"/>
    </source>
</evidence>
<dbReference type="PANTHER" id="PTHR43133">
    <property type="entry name" value="RNA POLYMERASE ECF-TYPE SIGMA FACTO"/>
    <property type="match status" value="1"/>
</dbReference>
<dbReference type="Pfam" id="PF08281">
    <property type="entry name" value="Sigma70_r4_2"/>
    <property type="match status" value="1"/>
</dbReference>
<evidence type="ECO:0000256" key="4">
    <source>
        <dbReference type="ARBA" id="ARBA00023125"/>
    </source>
</evidence>
<sequence>MTRHDQVAEFTAMVNARWPALVRAVMLLGGSRADAEDVVQTTLTRCFEKWERVRRAESPDAYVHRMLVNSWIDRGRRRSSGELLLADPDSGRAADVDHAVRLDIERALGTLSAEQRLVVVLRYYLDLSERQAADVLGVPPGTVKSRLARGLAALATVLATEERGERS</sequence>
<dbReference type="GO" id="GO:0016987">
    <property type="term" value="F:sigma factor activity"/>
    <property type="evidence" value="ECO:0007669"/>
    <property type="project" value="UniProtKB-KW"/>
</dbReference>
<evidence type="ECO:0000256" key="3">
    <source>
        <dbReference type="ARBA" id="ARBA00023082"/>
    </source>
</evidence>
<feature type="domain" description="RNA polymerase sigma-70 region 2" evidence="6">
    <location>
        <begin position="19"/>
        <end position="79"/>
    </location>
</feature>
<dbReference type="NCBIfam" id="TIGR02937">
    <property type="entry name" value="sigma70-ECF"/>
    <property type="match status" value="1"/>
</dbReference>
<dbReference type="CDD" id="cd06171">
    <property type="entry name" value="Sigma70_r4"/>
    <property type="match status" value="1"/>
</dbReference>
<dbReference type="GO" id="GO:0006352">
    <property type="term" value="P:DNA-templated transcription initiation"/>
    <property type="evidence" value="ECO:0007669"/>
    <property type="project" value="InterPro"/>
</dbReference>
<reference evidence="8 9" key="1">
    <citation type="submission" date="2019-03" db="EMBL/GenBank/DDBJ databases">
        <authorList>
            <person name="Kim M.K.M."/>
        </authorList>
    </citation>
    <scope>NUCLEOTIDE SEQUENCE [LARGE SCALE GENOMIC DNA]</scope>
    <source>
        <strain evidence="8 9">18JY15-6</strain>
    </source>
</reference>
<dbReference type="RefSeq" id="WP_131581571.1">
    <property type="nucleotide sequence ID" value="NZ_SJZJ01000002.1"/>
</dbReference>
<dbReference type="InterPro" id="IPR014325">
    <property type="entry name" value="RNA_pol_sigma-E_actinobac"/>
</dbReference>
<dbReference type="Pfam" id="PF04542">
    <property type="entry name" value="Sigma70_r2"/>
    <property type="match status" value="1"/>
</dbReference>
<dbReference type="NCBIfam" id="TIGR02983">
    <property type="entry name" value="SigE-fam_strep"/>
    <property type="match status" value="1"/>
</dbReference>
<dbReference type="InterPro" id="IPR013324">
    <property type="entry name" value="RNA_pol_sigma_r3/r4-like"/>
</dbReference>
<dbReference type="AlphaFoldDB" id="A0A4R1CHL9"/>
<evidence type="ECO:0000259" key="6">
    <source>
        <dbReference type="Pfam" id="PF04542"/>
    </source>
</evidence>
<proteinExistence type="inferred from homology"/>
<dbReference type="Gene3D" id="1.10.10.10">
    <property type="entry name" value="Winged helix-like DNA-binding domain superfamily/Winged helix DNA-binding domain"/>
    <property type="match status" value="1"/>
</dbReference>
<evidence type="ECO:0000313" key="8">
    <source>
        <dbReference type="EMBL" id="TCJ30923.1"/>
    </source>
</evidence>
<evidence type="ECO:0000256" key="2">
    <source>
        <dbReference type="ARBA" id="ARBA00023015"/>
    </source>
</evidence>
<gene>
    <name evidence="8" type="ORF">EPD65_02480</name>
</gene>
<keyword evidence="4" id="KW-0238">DNA-binding</keyword>
<organism evidence="8 9">
    <name type="scientific">Nocardioides jejuensis</name>
    <dbReference type="NCBI Taxonomy" id="2502782"/>
    <lineage>
        <taxon>Bacteria</taxon>
        <taxon>Bacillati</taxon>
        <taxon>Actinomycetota</taxon>
        <taxon>Actinomycetes</taxon>
        <taxon>Propionibacteriales</taxon>
        <taxon>Nocardioidaceae</taxon>
        <taxon>Nocardioides</taxon>
    </lineage>
</organism>
<evidence type="ECO:0000313" key="9">
    <source>
        <dbReference type="Proteomes" id="UP000295453"/>
    </source>
</evidence>
<dbReference type="InterPro" id="IPR039425">
    <property type="entry name" value="RNA_pol_sigma-70-like"/>
</dbReference>
<keyword evidence="3" id="KW-0731">Sigma factor</keyword>
<accession>A0A4R1CHL9</accession>
<keyword evidence="2" id="KW-0805">Transcription regulation</keyword>
<name>A0A4R1CHL9_9ACTN</name>
<dbReference type="SUPFAM" id="SSF88659">
    <property type="entry name" value="Sigma3 and sigma4 domains of RNA polymerase sigma factors"/>
    <property type="match status" value="1"/>
</dbReference>
<dbReference type="InterPro" id="IPR013325">
    <property type="entry name" value="RNA_pol_sigma_r2"/>
</dbReference>
<protein>
    <submittedName>
        <fullName evidence="8">SigE family RNA polymerase sigma factor</fullName>
    </submittedName>
</protein>
<dbReference type="InterPro" id="IPR014284">
    <property type="entry name" value="RNA_pol_sigma-70_dom"/>
</dbReference>
<keyword evidence="5" id="KW-0804">Transcription</keyword>
<dbReference type="Gene3D" id="1.10.1740.10">
    <property type="match status" value="1"/>
</dbReference>
<keyword evidence="9" id="KW-1185">Reference proteome</keyword>
<dbReference type="Proteomes" id="UP000295453">
    <property type="component" value="Unassembled WGS sequence"/>
</dbReference>
<dbReference type="SUPFAM" id="SSF88946">
    <property type="entry name" value="Sigma2 domain of RNA polymerase sigma factors"/>
    <property type="match status" value="1"/>
</dbReference>
<dbReference type="OrthoDB" id="2046835at2"/>
<feature type="domain" description="RNA polymerase sigma factor 70 region 4 type 2" evidence="7">
    <location>
        <begin position="102"/>
        <end position="154"/>
    </location>
</feature>
<dbReference type="InterPro" id="IPR007627">
    <property type="entry name" value="RNA_pol_sigma70_r2"/>
</dbReference>
<dbReference type="EMBL" id="SJZJ01000002">
    <property type="protein sequence ID" value="TCJ30923.1"/>
    <property type="molecule type" value="Genomic_DNA"/>
</dbReference>
<evidence type="ECO:0000256" key="5">
    <source>
        <dbReference type="ARBA" id="ARBA00023163"/>
    </source>
</evidence>